<protein>
    <submittedName>
        <fullName evidence="1">Uncharacterized protein</fullName>
    </submittedName>
</protein>
<name>A0A0A8Y166_ARUDO</name>
<proteinExistence type="predicted"/>
<organism evidence="1">
    <name type="scientific">Arundo donax</name>
    <name type="common">Giant reed</name>
    <name type="synonym">Donax arundinaceus</name>
    <dbReference type="NCBI Taxonomy" id="35708"/>
    <lineage>
        <taxon>Eukaryota</taxon>
        <taxon>Viridiplantae</taxon>
        <taxon>Streptophyta</taxon>
        <taxon>Embryophyta</taxon>
        <taxon>Tracheophyta</taxon>
        <taxon>Spermatophyta</taxon>
        <taxon>Magnoliopsida</taxon>
        <taxon>Liliopsida</taxon>
        <taxon>Poales</taxon>
        <taxon>Poaceae</taxon>
        <taxon>PACMAD clade</taxon>
        <taxon>Arundinoideae</taxon>
        <taxon>Arundineae</taxon>
        <taxon>Arundo</taxon>
    </lineage>
</organism>
<dbReference type="EMBL" id="GBRH01279157">
    <property type="protein sequence ID" value="JAD18738.1"/>
    <property type="molecule type" value="Transcribed_RNA"/>
</dbReference>
<accession>A0A0A8Y166</accession>
<reference evidence="1" key="1">
    <citation type="submission" date="2014-09" db="EMBL/GenBank/DDBJ databases">
        <authorList>
            <person name="Magalhaes I.L.F."/>
            <person name="Oliveira U."/>
            <person name="Santos F.R."/>
            <person name="Vidigal T.H.D.A."/>
            <person name="Brescovit A.D."/>
            <person name="Santos A.J."/>
        </authorList>
    </citation>
    <scope>NUCLEOTIDE SEQUENCE</scope>
    <source>
        <tissue evidence="1">Shoot tissue taken approximately 20 cm above the soil surface</tissue>
    </source>
</reference>
<dbReference type="AlphaFoldDB" id="A0A0A8Y166"/>
<reference evidence="1" key="2">
    <citation type="journal article" date="2015" name="Data Brief">
        <title>Shoot transcriptome of the giant reed, Arundo donax.</title>
        <authorList>
            <person name="Barrero R.A."/>
            <person name="Guerrero F.D."/>
            <person name="Moolhuijzen P."/>
            <person name="Goolsby J.A."/>
            <person name="Tidwell J."/>
            <person name="Bellgard S.E."/>
            <person name="Bellgard M.I."/>
        </authorList>
    </citation>
    <scope>NUCLEOTIDE SEQUENCE</scope>
    <source>
        <tissue evidence="1">Shoot tissue taken approximately 20 cm above the soil surface</tissue>
    </source>
</reference>
<sequence length="16" mass="1980">MNIRNERNDEIIQHTP</sequence>
<evidence type="ECO:0000313" key="1">
    <source>
        <dbReference type="EMBL" id="JAD18738.1"/>
    </source>
</evidence>